<keyword evidence="2" id="KW-1185">Reference proteome</keyword>
<dbReference type="VEuPathDB" id="TriTrypDB:ADEAN_001014200"/>
<organism evidence="1 2">
    <name type="scientific">Angomonas deanei</name>
    <dbReference type="NCBI Taxonomy" id="59799"/>
    <lineage>
        <taxon>Eukaryota</taxon>
        <taxon>Discoba</taxon>
        <taxon>Euglenozoa</taxon>
        <taxon>Kinetoplastea</taxon>
        <taxon>Metakinetoplastina</taxon>
        <taxon>Trypanosomatida</taxon>
        <taxon>Trypanosomatidae</taxon>
        <taxon>Strigomonadinae</taxon>
        <taxon>Angomonas</taxon>
    </lineage>
</organism>
<dbReference type="AlphaFoldDB" id="A0A7G2CRZ7"/>
<gene>
    <name evidence="1" type="ORF">ADEAN_001014200</name>
</gene>
<accession>A0A7G2CRZ7</accession>
<sequence>MSSFHVHVVGCVDASGAPQGSVSAAAVLGHLTLRCDTLPVVVSASNVVVDHTKGGRGGFAPAVEDETLALIAEALRGKPQNSTPALSAISPYPLLNTPFDQAERSLALQVKQGGSGVRYFSILVAADSASLEYVLHYYQSKRMREETPSSPVLLVHLSLPEPSRHCRVLQKFLEGILADEDGTVTAEDYWIDRVDDVSARLVQLSGVDVFSVVV</sequence>
<proteinExistence type="predicted"/>
<protein>
    <submittedName>
        <fullName evidence="1">Uncharacterized protein</fullName>
    </submittedName>
</protein>
<evidence type="ECO:0000313" key="1">
    <source>
        <dbReference type="EMBL" id="CAD2222598.1"/>
    </source>
</evidence>
<name>A0A7G2CRZ7_9TRYP</name>
<dbReference type="Proteomes" id="UP000515908">
    <property type="component" value="Chromosome 27"/>
</dbReference>
<evidence type="ECO:0000313" key="2">
    <source>
        <dbReference type="Proteomes" id="UP000515908"/>
    </source>
</evidence>
<dbReference type="EMBL" id="LR877171">
    <property type="protein sequence ID" value="CAD2222598.1"/>
    <property type="molecule type" value="Genomic_DNA"/>
</dbReference>
<reference evidence="1 2" key="1">
    <citation type="submission" date="2020-08" db="EMBL/GenBank/DDBJ databases">
        <authorList>
            <person name="Newling K."/>
            <person name="Davey J."/>
            <person name="Forrester S."/>
        </authorList>
    </citation>
    <scope>NUCLEOTIDE SEQUENCE [LARGE SCALE GENOMIC DNA]</scope>
    <source>
        <strain evidence="2">Crithidia deanei Carvalho (ATCC PRA-265)</strain>
    </source>
</reference>